<feature type="compositionally biased region" description="Basic residues" evidence="1">
    <location>
        <begin position="56"/>
        <end position="74"/>
    </location>
</feature>
<dbReference type="AlphaFoldDB" id="A0A6J4SGW5"/>
<evidence type="ECO:0000256" key="1">
    <source>
        <dbReference type="SAM" id="MobiDB-lite"/>
    </source>
</evidence>
<proteinExistence type="predicted"/>
<organism evidence="2">
    <name type="scientific">uncultured Rubrobacteraceae bacterium</name>
    <dbReference type="NCBI Taxonomy" id="349277"/>
    <lineage>
        <taxon>Bacteria</taxon>
        <taxon>Bacillati</taxon>
        <taxon>Actinomycetota</taxon>
        <taxon>Rubrobacteria</taxon>
        <taxon>Rubrobacterales</taxon>
        <taxon>Rubrobacteraceae</taxon>
        <taxon>environmental samples</taxon>
    </lineage>
</organism>
<feature type="non-terminal residue" evidence="2">
    <location>
        <position position="1"/>
    </location>
</feature>
<evidence type="ECO:0000313" key="2">
    <source>
        <dbReference type="EMBL" id="CAA9493728.1"/>
    </source>
</evidence>
<sequence length="89" mass="8971">GPGLGRGGLGGGPAQDRRGRHRLLAPVRGAGGREAPGGRRGQRAAFPDGSHEPRGTRVRPSGRHGGGRGRRVSGRGRDQGPGAGVQRGA</sequence>
<feature type="compositionally biased region" description="Gly residues" evidence="1">
    <location>
        <begin position="29"/>
        <end position="39"/>
    </location>
</feature>
<protein>
    <submittedName>
        <fullName evidence="2">Uncharacterized protein</fullName>
    </submittedName>
</protein>
<feature type="region of interest" description="Disordered" evidence="1">
    <location>
        <begin position="1"/>
        <end position="89"/>
    </location>
</feature>
<accession>A0A6J4SGW5</accession>
<feature type="compositionally biased region" description="Gly residues" evidence="1">
    <location>
        <begin position="1"/>
        <end position="13"/>
    </location>
</feature>
<feature type="non-terminal residue" evidence="2">
    <location>
        <position position="89"/>
    </location>
</feature>
<gene>
    <name evidence="2" type="ORF">AVDCRST_MAG12-2238</name>
</gene>
<reference evidence="2" key="1">
    <citation type="submission" date="2020-02" db="EMBL/GenBank/DDBJ databases">
        <authorList>
            <person name="Meier V. D."/>
        </authorList>
    </citation>
    <scope>NUCLEOTIDE SEQUENCE</scope>
    <source>
        <strain evidence="2">AVDCRST_MAG12</strain>
    </source>
</reference>
<dbReference type="EMBL" id="CADCVK010000338">
    <property type="protein sequence ID" value="CAA9493728.1"/>
    <property type="molecule type" value="Genomic_DNA"/>
</dbReference>
<name>A0A6J4SGW5_9ACTN</name>
<feature type="compositionally biased region" description="Gly residues" evidence="1">
    <location>
        <begin position="79"/>
        <end position="89"/>
    </location>
</feature>